<evidence type="ECO:0000259" key="8">
    <source>
        <dbReference type="PROSITE" id="PS50198"/>
    </source>
</evidence>
<comment type="similarity">
    <text evidence="2">Belongs to the PpiC/parvulin rotamase family. PIN4 subfamily.</text>
</comment>
<evidence type="ECO:0000256" key="4">
    <source>
        <dbReference type="ARBA" id="ARBA00023235"/>
    </source>
</evidence>
<comment type="caution">
    <text evidence="9">The sequence shown here is derived from an EMBL/GenBank/DDBJ whole genome shotgun (WGS) entry which is preliminary data.</text>
</comment>
<proteinExistence type="inferred from homology"/>
<dbReference type="InterPro" id="IPR046357">
    <property type="entry name" value="PPIase_dom_sf"/>
</dbReference>
<evidence type="ECO:0000256" key="6">
    <source>
        <dbReference type="RuleBase" id="RU363014"/>
    </source>
</evidence>
<dbReference type="AlphaFoldDB" id="A0A9P6W5F1"/>
<accession>A0A9P6W5F1</accession>
<organism evidence="9 10">
    <name type="scientific">Rhodotorula mucilaginosa</name>
    <name type="common">Yeast</name>
    <name type="synonym">Rhodotorula rubra</name>
    <dbReference type="NCBI Taxonomy" id="5537"/>
    <lineage>
        <taxon>Eukaryota</taxon>
        <taxon>Fungi</taxon>
        <taxon>Dikarya</taxon>
        <taxon>Basidiomycota</taxon>
        <taxon>Pucciniomycotina</taxon>
        <taxon>Microbotryomycetes</taxon>
        <taxon>Sporidiobolales</taxon>
        <taxon>Sporidiobolaceae</taxon>
        <taxon>Rhodotorula</taxon>
    </lineage>
</organism>
<evidence type="ECO:0000256" key="1">
    <source>
        <dbReference type="ARBA" id="ARBA00000971"/>
    </source>
</evidence>
<keyword evidence="3 5" id="KW-0697">Rotamase</keyword>
<protein>
    <recommendedName>
        <fullName evidence="6">Peptidyl-prolyl cis-trans isomerase</fullName>
        <ecNumber evidence="6">5.2.1.8</ecNumber>
    </recommendedName>
</protein>
<dbReference type="InterPro" id="IPR000297">
    <property type="entry name" value="PPIase_PpiC"/>
</dbReference>
<gene>
    <name evidence="9" type="ORF">C6P46_002932</name>
</gene>
<reference evidence="9 10" key="1">
    <citation type="submission" date="2020-11" db="EMBL/GenBank/DDBJ databases">
        <title>Kefir isolates.</title>
        <authorList>
            <person name="Marcisauskas S."/>
            <person name="Kim Y."/>
            <person name="Blasche S."/>
        </authorList>
    </citation>
    <scope>NUCLEOTIDE SEQUENCE [LARGE SCALE GENOMIC DNA]</scope>
    <source>
        <strain evidence="9 10">KR</strain>
    </source>
</reference>
<dbReference type="OrthoDB" id="1911748at2759"/>
<evidence type="ECO:0000256" key="2">
    <source>
        <dbReference type="ARBA" id="ARBA00010242"/>
    </source>
</evidence>
<feature type="region of interest" description="Disordered" evidence="7">
    <location>
        <begin position="1"/>
        <end position="23"/>
    </location>
</feature>
<evidence type="ECO:0000256" key="3">
    <source>
        <dbReference type="ARBA" id="ARBA00023110"/>
    </source>
</evidence>
<keyword evidence="10" id="KW-1185">Reference proteome</keyword>
<dbReference type="GO" id="GO:0003755">
    <property type="term" value="F:peptidyl-prolyl cis-trans isomerase activity"/>
    <property type="evidence" value="ECO:0007669"/>
    <property type="project" value="UniProtKB-UniRule"/>
</dbReference>
<evidence type="ECO:0000256" key="7">
    <source>
        <dbReference type="SAM" id="MobiDB-lite"/>
    </source>
</evidence>
<dbReference type="GO" id="GO:0006364">
    <property type="term" value="P:rRNA processing"/>
    <property type="evidence" value="ECO:0007669"/>
    <property type="project" value="InterPro"/>
</dbReference>
<keyword evidence="4 5" id="KW-0413">Isomerase</keyword>
<dbReference type="EMBL" id="PUHQ01000022">
    <property type="protein sequence ID" value="KAG0663089.1"/>
    <property type="molecule type" value="Genomic_DNA"/>
</dbReference>
<dbReference type="Proteomes" id="UP000777482">
    <property type="component" value="Unassembled WGS sequence"/>
</dbReference>
<dbReference type="InterPro" id="IPR043323">
    <property type="entry name" value="PIN4"/>
</dbReference>
<evidence type="ECO:0000313" key="10">
    <source>
        <dbReference type="Proteomes" id="UP000777482"/>
    </source>
</evidence>
<dbReference type="EC" id="5.2.1.8" evidence="6"/>
<comment type="catalytic activity">
    <reaction evidence="1 6">
        <text>[protein]-peptidylproline (omega=180) = [protein]-peptidylproline (omega=0)</text>
        <dbReference type="Rhea" id="RHEA:16237"/>
        <dbReference type="Rhea" id="RHEA-COMP:10747"/>
        <dbReference type="Rhea" id="RHEA-COMP:10748"/>
        <dbReference type="ChEBI" id="CHEBI:83833"/>
        <dbReference type="ChEBI" id="CHEBI:83834"/>
        <dbReference type="EC" id="5.2.1.8"/>
    </reaction>
</comment>
<dbReference type="PROSITE" id="PS50198">
    <property type="entry name" value="PPIC_PPIASE_2"/>
    <property type="match status" value="1"/>
</dbReference>
<dbReference type="PANTHER" id="PTHR45995">
    <property type="match status" value="1"/>
</dbReference>
<dbReference type="SUPFAM" id="SSF54534">
    <property type="entry name" value="FKBP-like"/>
    <property type="match status" value="1"/>
</dbReference>
<dbReference type="Gene3D" id="3.10.50.40">
    <property type="match status" value="1"/>
</dbReference>
<feature type="domain" description="PpiC" evidence="8">
    <location>
        <begin position="25"/>
        <end position="117"/>
    </location>
</feature>
<name>A0A9P6W5F1_RHOMI</name>
<sequence>MAPKGKGKKDAGAGDDAGPGKLKPAQQLKLRHILCEKQSKSQQALERLQAGEAFDKVAAELSEDKARSGGALGWMTRNGMIGAFQEQAFDIQPSTVGKPIYKEIKSKFGYHIVMVEDRK</sequence>
<evidence type="ECO:0000313" key="9">
    <source>
        <dbReference type="EMBL" id="KAG0663089.1"/>
    </source>
</evidence>
<evidence type="ECO:0000256" key="5">
    <source>
        <dbReference type="PROSITE-ProRule" id="PRU00278"/>
    </source>
</evidence>
<dbReference type="GO" id="GO:0003677">
    <property type="term" value="F:DNA binding"/>
    <property type="evidence" value="ECO:0007669"/>
    <property type="project" value="InterPro"/>
</dbReference>
<dbReference type="Pfam" id="PF13616">
    <property type="entry name" value="Rotamase_3"/>
    <property type="match status" value="1"/>
</dbReference>